<feature type="compositionally biased region" description="Low complexity" evidence="2">
    <location>
        <begin position="496"/>
        <end position="517"/>
    </location>
</feature>
<organism evidence="3 4">
    <name type="scientific">Hesseltinella vesiculosa</name>
    <dbReference type="NCBI Taxonomy" id="101127"/>
    <lineage>
        <taxon>Eukaryota</taxon>
        <taxon>Fungi</taxon>
        <taxon>Fungi incertae sedis</taxon>
        <taxon>Mucoromycota</taxon>
        <taxon>Mucoromycotina</taxon>
        <taxon>Mucoromycetes</taxon>
        <taxon>Mucorales</taxon>
        <taxon>Cunninghamellaceae</taxon>
        <taxon>Hesseltinella</taxon>
    </lineage>
</organism>
<feature type="region of interest" description="Disordered" evidence="2">
    <location>
        <begin position="294"/>
        <end position="320"/>
    </location>
</feature>
<dbReference type="OrthoDB" id="2399148at2759"/>
<reference evidence="3 4" key="1">
    <citation type="submission" date="2016-07" db="EMBL/GenBank/DDBJ databases">
        <title>Pervasive Adenine N6-methylation of Active Genes in Fungi.</title>
        <authorList>
            <consortium name="DOE Joint Genome Institute"/>
            <person name="Mondo S.J."/>
            <person name="Dannebaum R.O."/>
            <person name="Kuo R.C."/>
            <person name="Labutti K."/>
            <person name="Haridas S."/>
            <person name="Kuo A."/>
            <person name="Salamov A."/>
            <person name="Ahrendt S.R."/>
            <person name="Lipzen A."/>
            <person name="Sullivan W."/>
            <person name="Andreopoulos W.B."/>
            <person name="Clum A."/>
            <person name="Lindquist E."/>
            <person name="Daum C."/>
            <person name="Ramamoorthy G.K."/>
            <person name="Gryganskyi A."/>
            <person name="Culley D."/>
            <person name="Magnuson J.K."/>
            <person name="James T.Y."/>
            <person name="O'Malley M.A."/>
            <person name="Stajich J.E."/>
            <person name="Spatafora J.W."/>
            <person name="Visel A."/>
            <person name="Grigoriev I.V."/>
        </authorList>
    </citation>
    <scope>NUCLEOTIDE SEQUENCE [LARGE SCALE GENOMIC DNA]</scope>
    <source>
        <strain evidence="3 4">NRRL 3301</strain>
    </source>
</reference>
<feature type="compositionally biased region" description="Basic and acidic residues" evidence="2">
    <location>
        <begin position="294"/>
        <end position="309"/>
    </location>
</feature>
<feature type="compositionally biased region" description="Low complexity" evidence="2">
    <location>
        <begin position="310"/>
        <end position="320"/>
    </location>
</feature>
<accession>A0A1X2GHX0</accession>
<sequence>MKNLFAPGLFGSAAGSARQFQRRGLHSQADYRAGNVVAPAFVGGVLALGAGVIYAKHHEHDASDKAKKGIDQDAQDVQVLRDLKDENPPQRPSWEHRLSCADDHAGTALHPSNAGEKAPDARVYASPTSSSGSQASDADSQLSQHKHASRWHFGEDLIGDEGEPGHAVRAQILDDHGALGAHAKTSKAGQDNGPSWKAAFSKSDKMKAPSNTRTTSSSKGWWRDTKDRADEAMEDDLDEADEAAADAKAAANQAQEKTKHWWQSAKNDAQSAMDDVQREADAAVDDMKKNANEAADHARHWWQSAKDDAQSAATDAQHAADNVKNEVDQATDKAHHWWQAAKDDARAAIDQADREVDAVMNDVKSEIDQATDKARHWWQSAKDDTQSAMDQAGRDADAVVDDIKNQADDAAGKARHWWQSAKEDAQSAVDEANATVDGMKKDVDEAADQARHWWQSAKNDAQSAMDDAQRDASAKAEAMKKDADQAAEKTRHWWQSSKNEAESAATATTTTKQPSATALNDAHVATQSWRDAWDLKVNELNDRAASGTDHLKERLHEWSTEAHNTFDRVNHSQTSSGSSTASTVVDHKMMDRDEWESIYADASQMVNDAKEELDRAERIKRQLEQIKARG</sequence>
<keyword evidence="4" id="KW-1185">Reference proteome</keyword>
<keyword evidence="1" id="KW-0175">Coiled coil</keyword>
<feature type="coiled-coil region" evidence="1">
    <location>
        <begin position="592"/>
        <end position="629"/>
    </location>
</feature>
<evidence type="ECO:0000256" key="2">
    <source>
        <dbReference type="SAM" id="MobiDB-lite"/>
    </source>
</evidence>
<feature type="compositionally biased region" description="Basic and acidic residues" evidence="2">
    <location>
        <begin position="467"/>
        <end position="491"/>
    </location>
</feature>
<dbReference type="STRING" id="101127.A0A1X2GHX0"/>
<gene>
    <name evidence="3" type="ORF">DM01DRAFT_1407601</name>
</gene>
<evidence type="ECO:0000256" key="1">
    <source>
        <dbReference type="SAM" id="Coils"/>
    </source>
</evidence>
<comment type="caution">
    <text evidence="3">The sequence shown here is derived from an EMBL/GenBank/DDBJ whole genome shotgun (WGS) entry which is preliminary data.</text>
</comment>
<proteinExistence type="predicted"/>
<feature type="compositionally biased region" description="Low complexity" evidence="2">
    <location>
        <begin position="125"/>
        <end position="143"/>
    </location>
</feature>
<protein>
    <submittedName>
        <fullName evidence="3">Uncharacterized protein</fullName>
    </submittedName>
</protein>
<feature type="compositionally biased region" description="Polar residues" evidence="2">
    <location>
        <begin position="209"/>
        <end position="219"/>
    </location>
</feature>
<dbReference type="SUPFAM" id="SSF58113">
    <property type="entry name" value="Apolipoprotein A-I"/>
    <property type="match status" value="1"/>
</dbReference>
<evidence type="ECO:0000313" key="3">
    <source>
        <dbReference type="EMBL" id="ORX54096.1"/>
    </source>
</evidence>
<dbReference type="EMBL" id="MCGT01000014">
    <property type="protein sequence ID" value="ORX54096.1"/>
    <property type="molecule type" value="Genomic_DNA"/>
</dbReference>
<feature type="region of interest" description="Disordered" evidence="2">
    <location>
        <begin position="454"/>
        <end position="517"/>
    </location>
</feature>
<name>A0A1X2GHX0_9FUNG</name>
<feature type="region of interest" description="Disordered" evidence="2">
    <location>
        <begin position="182"/>
        <end position="225"/>
    </location>
</feature>
<evidence type="ECO:0000313" key="4">
    <source>
        <dbReference type="Proteomes" id="UP000242146"/>
    </source>
</evidence>
<feature type="region of interest" description="Disordered" evidence="2">
    <location>
        <begin position="104"/>
        <end position="148"/>
    </location>
</feature>
<dbReference type="AlphaFoldDB" id="A0A1X2GHX0"/>
<dbReference type="Proteomes" id="UP000242146">
    <property type="component" value="Unassembled WGS sequence"/>
</dbReference>